<comment type="subcellular location">
    <subcellularLocation>
        <location evidence="1">Cell envelope</location>
    </subcellularLocation>
</comment>
<dbReference type="Gene3D" id="3.40.190.10">
    <property type="entry name" value="Periplasmic binding protein-like II"/>
    <property type="match status" value="2"/>
</dbReference>
<dbReference type="SUPFAM" id="SSF53850">
    <property type="entry name" value="Periplasmic binding protein-like II"/>
    <property type="match status" value="1"/>
</dbReference>
<evidence type="ECO:0000313" key="8">
    <source>
        <dbReference type="Proteomes" id="UP000011200"/>
    </source>
</evidence>
<organism evidence="7 8">
    <name type="scientific">Mycolicibacterium smegmatis (strain MKD8)</name>
    <name type="common">Mycobacterium smegmatis</name>
    <dbReference type="NCBI Taxonomy" id="1214915"/>
    <lineage>
        <taxon>Bacteria</taxon>
        <taxon>Bacillati</taxon>
        <taxon>Actinomycetota</taxon>
        <taxon>Actinomycetes</taxon>
        <taxon>Mycobacteriales</taxon>
        <taxon>Mycobacteriaceae</taxon>
        <taxon>Mycolicibacterium</taxon>
    </lineage>
</organism>
<evidence type="ECO:0000256" key="2">
    <source>
        <dbReference type="ARBA" id="ARBA00010333"/>
    </source>
</evidence>
<dbReference type="CDD" id="cd01004">
    <property type="entry name" value="PBP2_MidA_like"/>
    <property type="match status" value="1"/>
</dbReference>
<reference evidence="7 8" key="1">
    <citation type="journal article" date="2013" name="Genome Announc.">
        <title>Draft genome sequence of MKD8, a conjugal recipient Mycobacterium smegmatis strain.</title>
        <authorList>
            <person name="Gray T.A."/>
            <person name="Palumbo M.J."/>
            <person name="Derbyshire K.M."/>
        </authorList>
    </citation>
    <scope>NUCLEOTIDE SEQUENCE [LARGE SCALE GENOMIC DNA]</scope>
    <source>
        <strain evidence="7 8">MKD8</strain>
    </source>
</reference>
<reference evidence="8" key="2">
    <citation type="submission" date="2018-03" db="EMBL/GenBank/DDBJ databases">
        <authorList>
            <person name="Derbyshire K."/>
            <person name="Gray T.A."/>
            <person name="Champion M."/>
        </authorList>
    </citation>
    <scope>NUCLEOTIDE SEQUENCE [LARGE SCALE GENOMIC DNA]</scope>
    <source>
        <strain evidence="8">MKD8</strain>
    </source>
</reference>
<gene>
    <name evidence="7" type="ORF">D806_064750</name>
</gene>
<dbReference type="Pfam" id="PF00497">
    <property type="entry name" value="SBP_bac_3"/>
    <property type="match status" value="1"/>
</dbReference>
<dbReference type="RefSeq" id="WP_003898014.1">
    <property type="nucleotide sequence ID" value="NZ_CP027541.1"/>
</dbReference>
<dbReference type="InterPro" id="IPR018313">
    <property type="entry name" value="SBP_3_CS"/>
</dbReference>
<evidence type="ECO:0000313" key="7">
    <source>
        <dbReference type="EMBL" id="AWT57408.1"/>
    </source>
</evidence>
<comment type="similarity">
    <text evidence="2 4">Belongs to the bacterial solute-binding protein 3 family.</text>
</comment>
<dbReference type="PANTHER" id="PTHR35936:SF17">
    <property type="entry name" value="ARGININE-BINDING EXTRACELLULAR PROTEIN ARTP"/>
    <property type="match status" value="1"/>
</dbReference>
<name>A0A2U9Q091_MYCSE</name>
<feature type="domain" description="Solute-binding protein family 3/N-terminal" evidence="6">
    <location>
        <begin position="80"/>
        <end position="312"/>
    </location>
</feature>
<sequence>MPSTLRTRLSSRHRPGVLLAALLLTAGAAVACSAEDAAAGDAQAPGTASAIPDNTEVIAAIEADPALSAALPPAIAQSKTINLGSNIQSAPNNFYAGDGKTPIGYEVDLAKAIAAKLGVQAKHQDMAFGSLITSLQSGRVDMTMAAMNDTKERQQQIDFVDYFSSGITIMIQKGNPENITGPDSLCGKNVAVVQGTSHQKFAAAQSQRCEQEGEPAVNVTATDSDTQNQNQLRTGRVAAILNDLPSAVYISRTAGDGNAFEVVPGPPIEGGPYGIGFNKDNVALRDAVAKALGELMTDGTYETILQSWGVEQGALKEPAINGGS</sequence>
<dbReference type="PROSITE" id="PS51257">
    <property type="entry name" value="PROKAR_LIPOPROTEIN"/>
    <property type="match status" value="1"/>
</dbReference>
<dbReference type="InterPro" id="IPR001638">
    <property type="entry name" value="Solute-binding_3/MltF_N"/>
</dbReference>
<protein>
    <submittedName>
        <fullName evidence="7">Secreted protein</fullName>
    </submittedName>
</protein>
<evidence type="ECO:0000256" key="5">
    <source>
        <dbReference type="SAM" id="SignalP"/>
    </source>
</evidence>
<accession>A0A2U9Q091</accession>
<dbReference type="PROSITE" id="PS01039">
    <property type="entry name" value="SBP_BACTERIAL_3"/>
    <property type="match status" value="1"/>
</dbReference>
<evidence type="ECO:0000256" key="3">
    <source>
        <dbReference type="ARBA" id="ARBA00022729"/>
    </source>
</evidence>
<dbReference type="PANTHER" id="PTHR35936">
    <property type="entry name" value="MEMBRANE-BOUND LYTIC MUREIN TRANSGLYCOSYLASE F"/>
    <property type="match status" value="1"/>
</dbReference>
<evidence type="ECO:0000259" key="6">
    <source>
        <dbReference type="SMART" id="SM00062"/>
    </source>
</evidence>
<dbReference type="AlphaFoldDB" id="A0A2U9Q091"/>
<evidence type="ECO:0000256" key="1">
    <source>
        <dbReference type="ARBA" id="ARBA00004196"/>
    </source>
</evidence>
<dbReference type="EMBL" id="CP027541">
    <property type="protein sequence ID" value="AWT57408.1"/>
    <property type="molecule type" value="Genomic_DNA"/>
</dbReference>
<dbReference type="SMART" id="SM00062">
    <property type="entry name" value="PBPb"/>
    <property type="match status" value="1"/>
</dbReference>
<feature type="signal peptide" evidence="5">
    <location>
        <begin position="1"/>
        <end position="31"/>
    </location>
</feature>
<feature type="chain" id="PRO_5039287547" evidence="5">
    <location>
        <begin position="32"/>
        <end position="324"/>
    </location>
</feature>
<dbReference type="GO" id="GO:0030313">
    <property type="term" value="C:cell envelope"/>
    <property type="evidence" value="ECO:0007669"/>
    <property type="project" value="UniProtKB-SubCell"/>
</dbReference>
<dbReference type="Proteomes" id="UP000011200">
    <property type="component" value="Chromosome"/>
</dbReference>
<evidence type="ECO:0000256" key="4">
    <source>
        <dbReference type="RuleBase" id="RU003744"/>
    </source>
</evidence>
<keyword evidence="3 5" id="KW-0732">Signal</keyword>
<proteinExistence type="inferred from homology"/>